<reference evidence="2" key="1">
    <citation type="submission" date="2023-06" db="EMBL/GenBank/DDBJ databases">
        <authorList>
            <consortium name="Lawrence Berkeley National Laboratory"/>
            <person name="Ahrendt S."/>
            <person name="Sahu N."/>
            <person name="Indic B."/>
            <person name="Wong-Bajracharya J."/>
            <person name="Merenyi Z."/>
            <person name="Ke H.-M."/>
            <person name="Monk M."/>
            <person name="Kocsube S."/>
            <person name="Drula E."/>
            <person name="Lipzen A."/>
            <person name="Balint B."/>
            <person name="Henrissat B."/>
            <person name="Andreopoulos B."/>
            <person name="Martin F.M."/>
            <person name="Harder C.B."/>
            <person name="Rigling D."/>
            <person name="Ford K.L."/>
            <person name="Foster G.D."/>
            <person name="Pangilinan J."/>
            <person name="Papanicolaou A."/>
            <person name="Barry K."/>
            <person name="LaButti K."/>
            <person name="Viragh M."/>
            <person name="Koriabine M."/>
            <person name="Yan M."/>
            <person name="Riley R."/>
            <person name="Champramary S."/>
            <person name="Plett K.L."/>
            <person name="Tsai I.J."/>
            <person name="Slot J."/>
            <person name="Sipos G."/>
            <person name="Plett J."/>
            <person name="Nagy L.G."/>
            <person name="Grigoriev I.V."/>
        </authorList>
    </citation>
    <scope>NUCLEOTIDE SEQUENCE</scope>
    <source>
        <strain evidence="2">FPL87.14</strain>
    </source>
</reference>
<dbReference type="Proteomes" id="UP001175226">
    <property type="component" value="Unassembled WGS sequence"/>
</dbReference>
<keyword evidence="3" id="KW-1185">Reference proteome</keyword>
<comment type="caution">
    <text evidence="2">The sequence shown here is derived from an EMBL/GenBank/DDBJ whole genome shotgun (WGS) entry which is preliminary data.</text>
</comment>
<accession>A0AA39MQG9</accession>
<dbReference type="InterPro" id="IPR046520">
    <property type="entry name" value="DUF6697"/>
</dbReference>
<dbReference type="Pfam" id="PF20411">
    <property type="entry name" value="DUF6697"/>
    <property type="match status" value="1"/>
</dbReference>
<sequence>MTQSNATENSAAYDIFEQLQAEILKPEQERNEMLTTLCRQMRDDADKQAEMHEKTQLALDRASESVRALEDSWKRRFEMHESHLAHKVSALAFQARAFHREVVDLVDEAELHRRKQISDLFPTKFTPDVVHDTMFTFKDIDNAMQVVKTHIGNVEYVCHPREPHGLRIRTTVGQSGYCFDAKISGNGPFELIVETGPSEYTYYGRYISSRFGGDEYMHLSEWHTTDPEARYICAQAIAHEGLQPGQVPARIDVLSIMRDLDFGDRRISAHQLQCVGYNPLLRYRLHTIAQSVQAKIVGEQSKTKKRLRASS</sequence>
<evidence type="ECO:0000259" key="1">
    <source>
        <dbReference type="Pfam" id="PF20411"/>
    </source>
</evidence>
<dbReference type="EMBL" id="JAUEPT010000024">
    <property type="protein sequence ID" value="KAK0442862.1"/>
    <property type="molecule type" value="Genomic_DNA"/>
</dbReference>
<gene>
    <name evidence="2" type="ORF">EV421DRAFT_1806456</name>
</gene>
<name>A0AA39MQG9_9AGAR</name>
<dbReference type="AlphaFoldDB" id="A0AA39MQG9"/>
<evidence type="ECO:0000313" key="3">
    <source>
        <dbReference type="Proteomes" id="UP001175226"/>
    </source>
</evidence>
<feature type="domain" description="DUF6697" evidence="1">
    <location>
        <begin position="154"/>
        <end position="279"/>
    </location>
</feature>
<evidence type="ECO:0000313" key="2">
    <source>
        <dbReference type="EMBL" id="KAK0442862.1"/>
    </source>
</evidence>
<organism evidence="2 3">
    <name type="scientific">Armillaria borealis</name>
    <dbReference type="NCBI Taxonomy" id="47425"/>
    <lineage>
        <taxon>Eukaryota</taxon>
        <taxon>Fungi</taxon>
        <taxon>Dikarya</taxon>
        <taxon>Basidiomycota</taxon>
        <taxon>Agaricomycotina</taxon>
        <taxon>Agaricomycetes</taxon>
        <taxon>Agaricomycetidae</taxon>
        <taxon>Agaricales</taxon>
        <taxon>Marasmiineae</taxon>
        <taxon>Physalacriaceae</taxon>
        <taxon>Armillaria</taxon>
    </lineage>
</organism>
<protein>
    <recommendedName>
        <fullName evidence="1">DUF6697 domain-containing protein</fullName>
    </recommendedName>
</protein>
<proteinExistence type="predicted"/>